<comment type="similarity">
    <text evidence="6">Belongs to the ABC-4 integral membrane protein family.</text>
</comment>
<keyword evidence="11" id="KW-1185">Reference proteome</keyword>
<keyword evidence="2" id="KW-1003">Cell membrane</keyword>
<evidence type="ECO:0000259" key="8">
    <source>
        <dbReference type="Pfam" id="PF02687"/>
    </source>
</evidence>
<keyword evidence="10" id="KW-0547">Nucleotide-binding</keyword>
<feature type="domain" description="MacB-like periplasmic core" evidence="9">
    <location>
        <begin position="7"/>
        <end position="185"/>
    </location>
</feature>
<evidence type="ECO:0000256" key="4">
    <source>
        <dbReference type="ARBA" id="ARBA00022989"/>
    </source>
</evidence>
<name>A0AA35SVB1_GEOBA</name>
<dbReference type="GO" id="GO:0022857">
    <property type="term" value="F:transmembrane transporter activity"/>
    <property type="evidence" value="ECO:0007669"/>
    <property type="project" value="TreeGrafter"/>
</dbReference>
<dbReference type="InterPro" id="IPR003838">
    <property type="entry name" value="ABC3_permease_C"/>
</dbReference>
<evidence type="ECO:0000313" key="10">
    <source>
        <dbReference type="EMBL" id="CAI8036289.1"/>
    </source>
</evidence>
<proteinExistence type="inferred from homology"/>
<keyword evidence="5 7" id="KW-0472">Membrane</keyword>
<keyword evidence="3 7" id="KW-0812">Transmembrane</keyword>
<evidence type="ECO:0000313" key="11">
    <source>
        <dbReference type="Proteomes" id="UP001174909"/>
    </source>
</evidence>
<dbReference type="Pfam" id="PF02687">
    <property type="entry name" value="FtsX"/>
    <property type="match status" value="1"/>
</dbReference>
<keyword evidence="4 7" id="KW-1133">Transmembrane helix</keyword>
<feature type="transmembrane region" description="Helical" evidence="7">
    <location>
        <begin position="266"/>
        <end position="293"/>
    </location>
</feature>
<feature type="transmembrane region" description="Helical" evidence="7">
    <location>
        <begin position="313"/>
        <end position="334"/>
    </location>
</feature>
<dbReference type="PANTHER" id="PTHR30572:SF4">
    <property type="entry name" value="ABC TRANSPORTER PERMEASE YTRF"/>
    <property type="match status" value="1"/>
</dbReference>
<accession>A0AA35SVB1</accession>
<dbReference type="InterPro" id="IPR025857">
    <property type="entry name" value="MacB_PCD"/>
</dbReference>
<keyword evidence="10" id="KW-0067">ATP-binding</keyword>
<dbReference type="PANTHER" id="PTHR30572">
    <property type="entry name" value="MEMBRANE COMPONENT OF TRANSPORTER-RELATED"/>
    <property type="match status" value="1"/>
</dbReference>
<sequence>MIQGLGSNLLTVIPSEEPLTLADVDALRDPLYTPSIKAVAPQIGTFGTIHISNTTTQAQITGVTPEFLRVRNLEMATGTFIGAPHVESRAEVVVLGAQVSEDLFGNQDPTGAEVRINGRQFRIVGVLASQSGFGSLDDQAVIPITTAYYRLSGQRIPGGNISVDQISIQVRDVELVDQAIEEIETVIRLSHRITEADDFTVFNQQEILDTFDEANQTLVVFLGTVAGISLLVGGIGIMNIMLVSVTERTREIGIRQAMGAKRRDIVAQFVTEAVFLTFGGGIIGVIVGVALATGIDGRFLIGTEWSTRVTSDIPILAMIVSVGVGLFFGIYPAVRAARLNPIEALRYE</sequence>
<evidence type="ECO:0000256" key="1">
    <source>
        <dbReference type="ARBA" id="ARBA00004651"/>
    </source>
</evidence>
<evidence type="ECO:0000256" key="5">
    <source>
        <dbReference type="ARBA" id="ARBA00023136"/>
    </source>
</evidence>
<comment type="subcellular location">
    <subcellularLocation>
        <location evidence="1">Cell membrane</location>
        <topology evidence="1">Multi-pass membrane protein</topology>
    </subcellularLocation>
</comment>
<dbReference type="Pfam" id="PF12704">
    <property type="entry name" value="MacB_PCD"/>
    <property type="match status" value="1"/>
</dbReference>
<comment type="caution">
    <text evidence="10">The sequence shown here is derived from an EMBL/GenBank/DDBJ whole genome shotgun (WGS) entry which is preliminary data.</text>
</comment>
<dbReference type="EMBL" id="CASHTH010002859">
    <property type="protein sequence ID" value="CAI8036289.1"/>
    <property type="molecule type" value="Genomic_DNA"/>
</dbReference>
<evidence type="ECO:0000256" key="2">
    <source>
        <dbReference type="ARBA" id="ARBA00022475"/>
    </source>
</evidence>
<evidence type="ECO:0000256" key="6">
    <source>
        <dbReference type="ARBA" id="ARBA00038076"/>
    </source>
</evidence>
<dbReference type="InterPro" id="IPR050250">
    <property type="entry name" value="Macrolide_Exporter_MacB"/>
</dbReference>
<reference evidence="10" key="1">
    <citation type="submission" date="2023-03" db="EMBL/GenBank/DDBJ databases">
        <authorList>
            <person name="Steffen K."/>
            <person name="Cardenas P."/>
        </authorList>
    </citation>
    <scope>NUCLEOTIDE SEQUENCE</scope>
</reference>
<gene>
    <name evidence="10" type="ORF">GBAR_LOCUS20343</name>
</gene>
<dbReference type="GO" id="GO:0005524">
    <property type="term" value="F:ATP binding"/>
    <property type="evidence" value="ECO:0007669"/>
    <property type="project" value="UniProtKB-KW"/>
</dbReference>
<dbReference type="GO" id="GO:0005886">
    <property type="term" value="C:plasma membrane"/>
    <property type="evidence" value="ECO:0007669"/>
    <property type="project" value="UniProtKB-SubCell"/>
</dbReference>
<dbReference type="Proteomes" id="UP001174909">
    <property type="component" value="Unassembled WGS sequence"/>
</dbReference>
<organism evidence="10 11">
    <name type="scientific">Geodia barretti</name>
    <name type="common">Barrett's horny sponge</name>
    <dbReference type="NCBI Taxonomy" id="519541"/>
    <lineage>
        <taxon>Eukaryota</taxon>
        <taxon>Metazoa</taxon>
        <taxon>Porifera</taxon>
        <taxon>Demospongiae</taxon>
        <taxon>Heteroscleromorpha</taxon>
        <taxon>Tetractinellida</taxon>
        <taxon>Astrophorina</taxon>
        <taxon>Geodiidae</taxon>
        <taxon>Geodia</taxon>
    </lineage>
</organism>
<evidence type="ECO:0000256" key="7">
    <source>
        <dbReference type="SAM" id="Phobius"/>
    </source>
</evidence>
<evidence type="ECO:0000256" key="3">
    <source>
        <dbReference type="ARBA" id="ARBA00022692"/>
    </source>
</evidence>
<feature type="transmembrane region" description="Helical" evidence="7">
    <location>
        <begin position="218"/>
        <end position="245"/>
    </location>
</feature>
<evidence type="ECO:0000259" key="9">
    <source>
        <dbReference type="Pfam" id="PF12704"/>
    </source>
</evidence>
<protein>
    <submittedName>
        <fullName evidence="10">Macrolide export ATP-binding/permease protein MacB</fullName>
    </submittedName>
</protein>
<feature type="domain" description="ABC3 transporter permease C-terminal" evidence="8">
    <location>
        <begin position="224"/>
        <end position="341"/>
    </location>
</feature>
<dbReference type="AlphaFoldDB" id="A0AA35SVB1"/>